<dbReference type="SUPFAM" id="SSF53955">
    <property type="entry name" value="Lysozyme-like"/>
    <property type="match status" value="1"/>
</dbReference>
<dbReference type="OrthoDB" id="9815002at2"/>
<organism evidence="4 5">
    <name type="scientific">Tannerella forsythia</name>
    <name type="common">Bacteroides forsythus</name>
    <dbReference type="NCBI Taxonomy" id="28112"/>
    <lineage>
        <taxon>Bacteria</taxon>
        <taxon>Pseudomonadati</taxon>
        <taxon>Bacteroidota</taxon>
        <taxon>Bacteroidia</taxon>
        <taxon>Bacteroidales</taxon>
        <taxon>Tannerellaceae</taxon>
        <taxon>Tannerella</taxon>
    </lineage>
</organism>
<dbReference type="Proteomes" id="UP000182057">
    <property type="component" value="Unassembled WGS sequence"/>
</dbReference>
<dbReference type="Pfam" id="PF01476">
    <property type="entry name" value="LysM"/>
    <property type="match status" value="2"/>
</dbReference>
<name>A0A1D3UH98_TANFO</name>
<dbReference type="PROSITE" id="PS51782">
    <property type="entry name" value="LYSM"/>
    <property type="match status" value="2"/>
</dbReference>
<feature type="domain" description="LysM" evidence="3">
    <location>
        <begin position="484"/>
        <end position="528"/>
    </location>
</feature>
<dbReference type="EMBL" id="FMMM01000025">
    <property type="protein sequence ID" value="SCQ19398.1"/>
    <property type="molecule type" value="Genomic_DNA"/>
</dbReference>
<proteinExistence type="inferred from homology"/>
<dbReference type="Pfam" id="PF01464">
    <property type="entry name" value="SLT"/>
    <property type="match status" value="1"/>
</dbReference>
<keyword evidence="4" id="KW-0456">Lyase</keyword>
<dbReference type="GO" id="GO:0000270">
    <property type="term" value="P:peptidoglycan metabolic process"/>
    <property type="evidence" value="ECO:0007669"/>
    <property type="project" value="InterPro"/>
</dbReference>
<feature type="domain" description="LysM" evidence="3">
    <location>
        <begin position="387"/>
        <end position="430"/>
    </location>
</feature>
<dbReference type="Gene3D" id="1.10.530.10">
    <property type="match status" value="1"/>
</dbReference>
<comment type="similarity">
    <text evidence="1">Belongs to the transglycosylase Slt family.</text>
</comment>
<dbReference type="InterPro" id="IPR000189">
    <property type="entry name" value="Transglyc_AS"/>
</dbReference>
<evidence type="ECO:0000313" key="5">
    <source>
        <dbReference type="Proteomes" id="UP000182057"/>
    </source>
</evidence>
<dbReference type="InterPro" id="IPR008258">
    <property type="entry name" value="Transglycosylase_SLT_dom_1"/>
</dbReference>
<dbReference type="InterPro" id="IPR023346">
    <property type="entry name" value="Lysozyme-like_dom_sf"/>
</dbReference>
<evidence type="ECO:0000256" key="1">
    <source>
        <dbReference type="ARBA" id="ARBA00007734"/>
    </source>
</evidence>
<dbReference type="EC" id="4.2.2.-" evidence="4"/>
<dbReference type="GO" id="GO:0008933">
    <property type="term" value="F:peptidoglycan lytic transglycosylase activity"/>
    <property type="evidence" value="ECO:0007669"/>
    <property type="project" value="InterPro"/>
</dbReference>
<evidence type="ECO:0000259" key="3">
    <source>
        <dbReference type="PROSITE" id="PS51782"/>
    </source>
</evidence>
<accession>A0A1D3UH98</accession>
<feature type="region of interest" description="Disordered" evidence="2">
    <location>
        <begin position="454"/>
        <end position="483"/>
    </location>
</feature>
<feature type="compositionally biased region" description="Low complexity" evidence="2">
    <location>
        <begin position="454"/>
        <end position="473"/>
    </location>
</feature>
<dbReference type="RefSeq" id="WP_052449057.1">
    <property type="nucleotide sequence ID" value="NZ_CAJPTF010000036.1"/>
</dbReference>
<reference evidence="4 5" key="1">
    <citation type="submission" date="2016-09" db="EMBL/GenBank/DDBJ databases">
        <authorList>
            <person name="Capua I."/>
            <person name="De Benedictis P."/>
            <person name="Joannis T."/>
            <person name="Lombin L.H."/>
            <person name="Cattoli G."/>
        </authorList>
    </citation>
    <scope>NUCLEOTIDE SEQUENCE [LARGE SCALE GENOMIC DNA]</scope>
    <source>
        <strain evidence="4 5">UB20</strain>
    </source>
</reference>
<evidence type="ECO:0000256" key="2">
    <source>
        <dbReference type="SAM" id="MobiDB-lite"/>
    </source>
</evidence>
<sequence length="531" mass="59952">MKKIFFALWIGSLAVPAISAQDDRNGIRPDMTSYSVLSTDSAYEAIGLIPEVMDENVKTLLQSWHAQYFSQTERHCLDDNENVYFADETYRDRLARIPSIIPLDYNPVVRNCISLYADRRRDLVRYMMGMADLYFPIFEQILDQYHLPLELKYLAVVESALNPRALSRVGAAGLWQFMLPTGKLYGLEINSLIDERLDPYASTHAACRYFKDMYATFGDWHLVLASYNCGPGNVNKAIRRAGGRTNFWDIFPYLPKETRSYVPLFIAATYIMTYHCEHNLCPMQTSLSVASDTVMVRKMLHLQQVSDLLKVDMELLKTFNPQYKREIIPGNIRPSVLKLPVQATYAYLDHQDTINLHRAEELLGNNLSGGEPSAAANEVVNSTQEIIKHTVESGENLYIIANRYGVTAQNIRKWNRLKSNRVPHGKRLVIHVDNGGVRYGTETQQEISNLAATVSTGSQTTASSSSTAKPQTQKRSMKSQKGYVSYKVRSGDSLMKIARKYPGVTVTQIQSANRLKNSTIHAGQILKIPVG</sequence>
<dbReference type="SMART" id="SM00257">
    <property type="entry name" value="LysM"/>
    <property type="match status" value="2"/>
</dbReference>
<dbReference type="AlphaFoldDB" id="A0A1D3UH98"/>
<protein>
    <submittedName>
        <fullName evidence="4">Membrane-bound lytic murein transglycosylase D</fullName>
        <ecNumber evidence="4">4.2.2.-</ecNumber>
    </submittedName>
</protein>
<gene>
    <name evidence="4" type="primary">mltD_1</name>
    <name evidence="4" type="ORF">TFUB20_00687</name>
</gene>
<dbReference type="InterPro" id="IPR036779">
    <property type="entry name" value="LysM_dom_sf"/>
</dbReference>
<dbReference type="PROSITE" id="PS00922">
    <property type="entry name" value="TRANSGLYCOSYLASE"/>
    <property type="match status" value="1"/>
</dbReference>
<dbReference type="SUPFAM" id="SSF54106">
    <property type="entry name" value="LysM domain"/>
    <property type="match status" value="2"/>
</dbReference>
<dbReference type="PANTHER" id="PTHR37423">
    <property type="entry name" value="SOLUBLE LYTIC MUREIN TRANSGLYCOSYLASE-RELATED"/>
    <property type="match status" value="1"/>
</dbReference>
<dbReference type="CDD" id="cd16894">
    <property type="entry name" value="MltD-like"/>
    <property type="match status" value="1"/>
</dbReference>
<dbReference type="CDD" id="cd00118">
    <property type="entry name" value="LysM"/>
    <property type="match status" value="2"/>
</dbReference>
<dbReference type="PANTHER" id="PTHR37423:SF2">
    <property type="entry name" value="MEMBRANE-BOUND LYTIC MUREIN TRANSGLYCOSYLASE C"/>
    <property type="match status" value="1"/>
</dbReference>
<dbReference type="InterPro" id="IPR018392">
    <property type="entry name" value="LysM"/>
</dbReference>
<evidence type="ECO:0000313" key="4">
    <source>
        <dbReference type="EMBL" id="SCQ19398.1"/>
    </source>
</evidence>
<dbReference type="GO" id="GO:0016020">
    <property type="term" value="C:membrane"/>
    <property type="evidence" value="ECO:0007669"/>
    <property type="project" value="InterPro"/>
</dbReference>
<dbReference type="Gene3D" id="3.10.350.10">
    <property type="entry name" value="LysM domain"/>
    <property type="match status" value="2"/>
</dbReference>